<dbReference type="EMBL" id="NHYE01005085">
    <property type="protein sequence ID" value="PPQ77259.1"/>
    <property type="molecule type" value="Genomic_DNA"/>
</dbReference>
<comment type="caution">
    <text evidence="1">The sequence shown here is derived from an EMBL/GenBank/DDBJ whole genome shotgun (WGS) entry which is preliminary data.</text>
</comment>
<dbReference type="AlphaFoldDB" id="A0A409WFG2"/>
<evidence type="ECO:0000313" key="2">
    <source>
        <dbReference type="Proteomes" id="UP000284706"/>
    </source>
</evidence>
<accession>A0A409WFG2</accession>
<proteinExistence type="predicted"/>
<dbReference type="InParanoid" id="A0A409WFG2"/>
<keyword evidence="2" id="KW-1185">Reference proteome</keyword>
<reference evidence="1 2" key="1">
    <citation type="journal article" date="2018" name="Evol. Lett.">
        <title>Horizontal gene cluster transfer increased hallucinogenic mushroom diversity.</title>
        <authorList>
            <person name="Reynolds H.T."/>
            <person name="Vijayakumar V."/>
            <person name="Gluck-Thaler E."/>
            <person name="Korotkin H.B."/>
            <person name="Matheny P.B."/>
            <person name="Slot J.C."/>
        </authorList>
    </citation>
    <scope>NUCLEOTIDE SEQUENCE [LARGE SCALE GENOMIC DNA]</scope>
    <source>
        <strain evidence="1 2">SRW20</strain>
    </source>
</reference>
<name>A0A409WFG2_9AGAR</name>
<evidence type="ECO:0000313" key="1">
    <source>
        <dbReference type="EMBL" id="PPQ77259.1"/>
    </source>
</evidence>
<organism evidence="1 2">
    <name type="scientific">Gymnopilus dilepis</name>
    <dbReference type="NCBI Taxonomy" id="231916"/>
    <lineage>
        <taxon>Eukaryota</taxon>
        <taxon>Fungi</taxon>
        <taxon>Dikarya</taxon>
        <taxon>Basidiomycota</taxon>
        <taxon>Agaricomycotina</taxon>
        <taxon>Agaricomycetes</taxon>
        <taxon>Agaricomycetidae</taxon>
        <taxon>Agaricales</taxon>
        <taxon>Agaricineae</taxon>
        <taxon>Hymenogastraceae</taxon>
        <taxon>Gymnopilus</taxon>
    </lineage>
</organism>
<sequence length="59" mass="6533">MAKKLSHMYHRHRICSLGSARAVEKCWLTSENDGYDGETKEGNEKTGQLLLAQIVAGLS</sequence>
<dbReference type="Proteomes" id="UP000284706">
    <property type="component" value="Unassembled WGS sequence"/>
</dbReference>
<protein>
    <submittedName>
        <fullName evidence="1">Uncharacterized protein</fullName>
    </submittedName>
</protein>
<gene>
    <name evidence="1" type="ORF">CVT26_005818</name>
</gene>